<accession>J4C3I1</accession>
<proteinExistence type="predicted"/>
<dbReference type="RefSeq" id="XP_009690782.1">
    <property type="nucleotide sequence ID" value="XM_009692487.1"/>
</dbReference>
<dbReference type="GeneID" id="20714860"/>
<evidence type="ECO:0000313" key="1">
    <source>
        <dbReference type="EMBL" id="BAM40481.1"/>
    </source>
</evidence>
<organism evidence="1 2">
    <name type="scientific">Theileria orientalis strain Shintoku</name>
    <dbReference type="NCBI Taxonomy" id="869250"/>
    <lineage>
        <taxon>Eukaryota</taxon>
        <taxon>Sar</taxon>
        <taxon>Alveolata</taxon>
        <taxon>Apicomplexa</taxon>
        <taxon>Aconoidasida</taxon>
        <taxon>Piroplasmida</taxon>
        <taxon>Theileriidae</taxon>
        <taxon>Theileria</taxon>
    </lineage>
</organism>
<gene>
    <name evidence="1" type="ORF">TOT_020000737</name>
</gene>
<reference evidence="1 2" key="1">
    <citation type="journal article" date="2012" name="MBio">
        <title>Comparative genome analysis of three eukaryotic parasites with differing abilities to transform leukocytes reveals key mediators of Theileria-induced leukocyte transformation.</title>
        <authorList>
            <person name="Hayashida K."/>
            <person name="Hara Y."/>
            <person name="Abe T."/>
            <person name="Yamasaki C."/>
            <person name="Toyoda A."/>
            <person name="Kosuge T."/>
            <person name="Suzuki Y."/>
            <person name="Sato Y."/>
            <person name="Kawashima S."/>
            <person name="Katayama T."/>
            <person name="Wakaguri H."/>
            <person name="Inoue N."/>
            <person name="Homma K."/>
            <person name="Tada-Umezaki M."/>
            <person name="Yagi Y."/>
            <person name="Fujii Y."/>
            <person name="Habara T."/>
            <person name="Kanehisa M."/>
            <person name="Watanabe H."/>
            <person name="Ito K."/>
            <person name="Gojobori T."/>
            <person name="Sugawara H."/>
            <person name="Imanishi T."/>
            <person name="Weir W."/>
            <person name="Gardner M."/>
            <person name="Pain A."/>
            <person name="Shiels B."/>
            <person name="Hattori M."/>
            <person name="Nene V."/>
            <person name="Sugimoto C."/>
        </authorList>
    </citation>
    <scope>NUCLEOTIDE SEQUENCE [LARGE SCALE GENOMIC DNA]</scope>
    <source>
        <strain evidence="1 2">Shintoku</strain>
    </source>
</reference>
<dbReference type="VEuPathDB" id="PiroplasmaDB:TOT_020000737"/>
<dbReference type="KEGG" id="tot:TOT_020000737"/>
<dbReference type="AlphaFoldDB" id="J4C3I1"/>
<evidence type="ECO:0000313" key="2">
    <source>
        <dbReference type="Proteomes" id="UP000003786"/>
    </source>
</evidence>
<name>J4C3I1_THEOR</name>
<dbReference type="EMBL" id="AP011947">
    <property type="protein sequence ID" value="BAM40481.1"/>
    <property type="molecule type" value="Genomic_DNA"/>
</dbReference>
<keyword evidence="2" id="KW-1185">Reference proteome</keyword>
<protein>
    <submittedName>
        <fullName evidence="1">Uncharacterized protein</fullName>
    </submittedName>
</protein>
<sequence>MVEGTRNIYTIKMLKKEIPGYLLYQYRNNDLKMNIV</sequence>
<dbReference type="Proteomes" id="UP000003786">
    <property type="component" value="Chromosome 2"/>
</dbReference>